<dbReference type="Gene3D" id="3.40.50.2300">
    <property type="match status" value="1"/>
</dbReference>
<dbReference type="InterPro" id="IPR001789">
    <property type="entry name" value="Sig_transdc_resp-reg_receiver"/>
</dbReference>
<organism evidence="3 4">
    <name type="scientific">Iodidimonas gelatinilytica</name>
    <dbReference type="NCBI Taxonomy" id="1236966"/>
    <lineage>
        <taxon>Bacteria</taxon>
        <taxon>Pseudomonadati</taxon>
        <taxon>Pseudomonadota</taxon>
        <taxon>Alphaproteobacteria</taxon>
        <taxon>Iodidimonadales</taxon>
        <taxon>Iodidimonadaceae</taxon>
        <taxon>Iodidimonas</taxon>
    </lineage>
</organism>
<dbReference type="AlphaFoldDB" id="A0A5A7MXZ1"/>
<dbReference type="EMBL" id="BKCM01000003">
    <property type="protein sequence ID" value="GER00194.1"/>
    <property type="molecule type" value="Genomic_DNA"/>
</dbReference>
<dbReference type="PROSITE" id="PS50110">
    <property type="entry name" value="RESPONSE_REGULATORY"/>
    <property type="match status" value="1"/>
</dbReference>
<reference evidence="3 4" key="1">
    <citation type="submission" date="2019-09" db="EMBL/GenBank/DDBJ databases">
        <title>NBRP : Genome information of microbial organism related human and environment.</title>
        <authorList>
            <person name="Hattori M."/>
            <person name="Oshima K."/>
            <person name="Inaba H."/>
            <person name="Suda W."/>
            <person name="Sakamoto M."/>
            <person name="Iino T."/>
            <person name="Kitahara M."/>
            <person name="Oshida Y."/>
            <person name="Iida T."/>
            <person name="Kudo T."/>
            <person name="Itoh T."/>
            <person name="Ohkuma M."/>
        </authorList>
    </citation>
    <scope>NUCLEOTIDE SEQUENCE [LARGE SCALE GENOMIC DNA]</scope>
    <source>
        <strain evidence="3 4">Mie-1</strain>
    </source>
</reference>
<evidence type="ECO:0000313" key="3">
    <source>
        <dbReference type="EMBL" id="GER00194.1"/>
    </source>
</evidence>
<feature type="domain" description="Response regulatory" evidence="2">
    <location>
        <begin position="1"/>
        <end position="34"/>
    </location>
</feature>
<gene>
    <name evidence="3" type="ORF">JCM17845_08170</name>
</gene>
<evidence type="ECO:0000313" key="4">
    <source>
        <dbReference type="Proteomes" id="UP000325187"/>
    </source>
</evidence>
<dbReference type="InterPro" id="IPR011006">
    <property type="entry name" value="CheY-like_superfamily"/>
</dbReference>
<proteinExistence type="predicted"/>
<evidence type="ECO:0000256" key="1">
    <source>
        <dbReference type="PROSITE-ProRule" id="PRU00169"/>
    </source>
</evidence>
<accession>A0A5A7MXZ1</accession>
<dbReference type="Proteomes" id="UP000325187">
    <property type="component" value="Unassembled WGS sequence"/>
</dbReference>
<evidence type="ECO:0000259" key="2">
    <source>
        <dbReference type="PROSITE" id="PS50110"/>
    </source>
</evidence>
<comment type="caution">
    <text evidence="1">Lacks conserved residue(s) required for the propagation of feature annotation.</text>
</comment>
<dbReference type="SUPFAM" id="SSF52172">
    <property type="entry name" value="CheY-like"/>
    <property type="match status" value="1"/>
</dbReference>
<comment type="caution">
    <text evidence="3">The sequence shown here is derived from an EMBL/GenBank/DDBJ whole genome shotgun (WGS) entry which is preliminary data.</text>
</comment>
<name>A0A5A7MXZ1_9PROT</name>
<keyword evidence="4" id="KW-1185">Reference proteome</keyword>
<protein>
    <recommendedName>
        <fullName evidence="2">Response regulatory domain-containing protein</fullName>
    </recommendedName>
</protein>
<sequence length="51" mass="5521">MEGDRHQLISGGMNDYISKPIDRVQLIGLIEAFLAGKHGAEISLQPMVDVG</sequence>
<dbReference type="GO" id="GO:0000160">
    <property type="term" value="P:phosphorelay signal transduction system"/>
    <property type="evidence" value="ECO:0007669"/>
    <property type="project" value="InterPro"/>
</dbReference>